<accession>A0ACB8SRY7</accession>
<proteinExistence type="predicted"/>
<evidence type="ECO:0000313" key="2">
    <source>
        <dbReference type="Proteomes" id="UP000814140"/>
    </source>
</evidence>
<organism evidence="1 2">
    <name type="scientific">Artomyces pyxidatus</name>
    <dbReference type="NCBI Taxonomy" id="48021"/>
    <lineage>
        <taxon>Eukaryota</taxon>
        <taxon>Fungi</taxon>
        <taxon>Dikarya</taxon>
        <taxon>Basidiomycota</taxon>
        <taxon>Agaricomycotina</taxon>
        <taxon>Agaricomycetes</taxon>
        <taxon>Russulales</taxon>
        <taxon>Auriscalpiaceae</taxon>
        <taxon>Artomyces</taxon>
    </lineage>
</organism>
<keyword evidence="2" id="KW-1185">Reference proteome</keyword>
<evidence type="ECO:0000313" key="1">
    <source>
        <dbReference type="EMBL" id="KAI0059129.1"/>
    </source>
</evidence>
<reference evidence="1" key="1">
    <citation type="submission" date="2021-03" db="EMBL/GenBank/DDBJ databases">
        <authorList>
            <consortium name="DOE Joint Genome Institute"/>
            <person name="Ahrendt S."/>
            <person name="Looney B.P."/>
            <person name="Miyauchi S."/>
            <person name="Morin E."/>
            <person name="Drula E."/>
            <person name="Courty P.E."/>
            <person name="Chicoki N."/>
            <person name="Fauchery L."/>
            <person name="Kohler A."/>
            <person name="Kuo A."/>
            <person name="Labutti K."/>
            <person name="Pangilinan J."/>
            <person name="Lipzen A."/>
            <person name="Riley R."/>
            <person name="Andreopoulos W."/>
            <person name="He G."/>
            <person name="Johnson J."/>
            <person name="Barry K.W."/>
            <person name="Grigoriev I.V."/>
            <person name="Nagy L."/>
            <person name="Hibbett D."/>
            <person name="Henrissat B."/>
            <person name="Matheny P.B."/>
            <person name="Labbe J."/>
            <person name="Martin F."/>
        </authorList>
    </citation>
    <scope>NUCLEOTIDE SEQUENCE</scope>
    <source>
        <strain evidence="1">HHB10654</strain>
    </source>
</reference>
<name>A0ACB8SRY7_9AGAM</name>
<protein>
    <submittedName>
        <fullName evidence="1">Uncharacterized protein</fullName>
    </submittedName>
</protein>
<sequence length="163" mass="18079">MASSGYLIGKQYFRERSSPLLFTILLAVASPSVYKQPWGVHMLDISAIAGLSASQNDVANSLPCLPHPNPWDATSEVSSISAPLGNHHHIIRQISPISPVDYEYALTRFVRSQQRRTYGVRGSVFSRILLRADRLDECIAARRKVAHLSKVYISNGRTSTLCL</sequence>
<dbReference type="EMBL" id="MU277229">
    <property type="protein sequence ID" value="KAI0059129.1"/>
    <property type="molecule type" value="Genomic_DNA"/>
</dbReference>
<reference evidence="1" key="2">
    <citation type="journal article" date="2022" name="New Phytol.">
        <title>Evolutionary transition to the ectomycorrhizal habit in the genomes of a hyperdiverse lineage of mushroom-forming fungi.</title>
        <authorList>
            <person name="Looney B."/>
            <person name="Miyauchi S."/>
            <person name="Morin E."/>
            <person name="Drula E."/>
            <person name="Courty P.E."/>
            <person name="Kohler A."/>
            <person name="Kuo A."/>
            <person name="LaButti K."/>
            <person name="Pangilinan J."/>
            <person name="Lipzen A."/>
            <person name="Riley R."/>
            <person name="Andreopoulos W."/>
            <person name="He G."/>
            <person name="Johnson J."/>
            <person name="Nolan M."/>
            <person name="Tritt A."/>
            <person name="Barry K.W."/>
            <person name="Grigoriev I.V."/>
            <person name="Nagy L.G."/>
            <person name="Hibbett D."/>
            <person name="Henrissat B."/>
            <person name="Matheny P.B."/>
            <person name="Labbe J."/>
            <person name="Martin F.M."/>
        </authorList>
    </citation>
    <scope>NUCLEOTIDE SEQUENCE</scope>
    <source>
        <strain evidence="1">HHB10654</strain>
    </source>
</reference>
<comment type="caution">
    <text evidence="1">The sequence shown here is derived from an EMBL/GenBank/DDBJ whole genome shotgun (WGS) entry which is preliminary data.</text>
</comment>
<dbReference type="Proteomes" id="UP000814140">
    <property type="component" value="Unassembled WGS sequence"/>
</dbReference>
<gene>
    <name evidence="1" type="ORF">BV25DRAFT_1171328</name>
</gene>